<keyword evidence="1" id="KW-0472">Membrane</keyword>
<dbReference type="AlphaFoldDB" id="A0ABD5STP6"/>
<dbReference type="RefSeq" id="WP_273739579.1">
    <property type="nucleotide sequence ID" value="NZ_JAQIVI010000272.1"/>
</dbReference>
<keyword evidence="1" id="KW-0812">Transmembrane</keyword>
<feature type="transmembrane region" description="Helical" evidence="1">
    <location>
        <begin position="60"/>
        <end position="78"/>
    </location>
</feature>
<protein>
    <recommendedName>
        <fullName evidence="4">Transmembrane protein</fullName>
    </recommendedName>
</protein>
<gene>
    <name evidence="2" type="ORF">ACFQE6_16985</name>
</gene>
<dbReference type="EMBL" id="JBHSWV010000272">
    <property type="protein sequence ID" value="MFC6766623.1"/>
    <property type="molecule type" value="Genomic_DNA"/>
</dbReference>
<dbReference type="Proteomes" id="UP001596383">
    <property type="component" value="Unassembled WGS sequence"/>
</dbReference>
<keyword evidence="1" id="KW-1133">Transmembrane helix</keyword>
<feature type="transmembrane region" description="Helical" evidence="1">
    <location>
        <begin position="26"/>
        <end position="48"/>
    </location>
</feature>
<accession>A0ABD5STP6</accession>
<feature type="transmembrane region" description="Helical" evidence="1">
    <location>
        <begin position="98"/>
        <end position="120"/>
    </location>
</feature>
<name>A0ABD5STP6_9EURY</name>
<reference evidence="2 3" key="1">
    <citation type="journal article" date="2019" name="Int. J. Syst. Evol. Microbiol.">
        <title>The Global Catalogue of Microorganisms (GCM) 10K type strain sequencing project: providing services to taxonomists for standard genome sequencing and annotation.</title>
        <authorList>
            <consortium name="The Broad Institute Genomics Platform"/>
            <consortium name="The Broad Institute Genome Sequencing Center for Infectious Disease"/>
            <person name="Wu L."/>
            <person name="Ma J."/>
        </authorList>
    </citation>
    <scope>NUCLEOTIDE SEQUENCE [LARGE SCALE GENOMIC DNA]</scope>
    <source>
        <strain evidence="2 3">LMG 29247</strain>
    </source>
</reference>
<organism evidence="2 3">
    <name type="scientific">Natrinema soli</name>
    <dbReference type="NCBI Taxonomy" id="1930624"/>
    <lineage>
        <taxon>Archaea</taxon>
        <taxon>Methanobacteriati</taxon>
        <taxon>Methanobacteriota</taxon>
        <taxon>Stenosarchaea group</taxon>
        <taxon>Halobacteria</taxon>
        <taxon>Halobacteriales</taxon>
        <taxon>Natrialbaceae</taxon>
        <taxon>Natrinema</taxon>
    </lineage>
</organism>
<keyword evidence="3" id="KW-1185">Reference proteome</keyword>
<sequence length="190" mass="21370">MTSVRSSIQTAVEVPLWAFTFYRTHLFLIVGISLLPAAQRFVAILWGWNLPSPGDLALEILVMGVRLLLFGVIVWLAISRDDTLSQVNSGERWARMKAFISTQWPSLIVQFVLLTGAVIIFDVIPEQIIVQWIPANLESIYLASLIAVKNLTVIAFTMIWMVGIVRQMMLYSRDAVERTGTEPISAEVHQ</sequence>
<feature type="transmembrane region" description="Helical" evidence="1">
    <location>
        <begin position="140"/>
        <end position="163"/>
    </location>
</feature>
<comment type="caution">
    <text evidence="2">The sequence shown here is derived from an EMBL/GenBank/DDBJ whole genome shotgun (WGS) entry which is preliminary data.</text>
</comment>
<evidence type="ECO:0000256" key="1">
    <source>
        <dbReference type="SAM" id="Phobius"/>
    </source>
</evidence>
<evidence type="ECO:0008006" key="4">
    <source>
        <dbReference type="Google" id="ProtNLM"/>
    </source>
</evidence>
<evidence type="ECO:0000313" key="2">
    <source>
        <dbReference type="EMBL" id="MFC6766623.1"/>
    </source>
</evidence>
<proteinExistence type="predicted"/>
<evidence type="ECO:0000313" key="3">
    <source>
        <dbReference type="Proteomes" id="UP001596383"/>
    </source>
</evidence>